<dbReference type="SUPFAM" id="SSF100950">
    <property type="entry name" value="NagB/RpiA/CoA transferase-like"/>
    <property type="match status" value="1"/>
</dbReference>
<keyword evidence="3" id="KW-1185">Reference proteome</keyword>
<dbReference type="AlphaFoldDB" id="A0A2K9NSQ2"/>
<dbReference type="PANTHER" id="PTHR13707">
    <property type="entry name" value="KETOACID-COENZYME A TRANSFERASE"/>
    <property type="match status" value="1"/>
</dbReference>
<dbReference type="EMBL" id="CP025704">
    <property type="protein sequence ID" value="AUN98528.1"/>
    <property type="molecule type" value="Genomic_DNA"/>
</dbReference>
<organism evidence="2 3">
    <name type="scientific">Bacteriovorax stolpii</name>
    <name type="common">Bdellovibrio stolpii</name>
    <dbReference type="NCBI Taxonomy" id="960"/>
    <lineage>
        <taxon>Bacteria</taxon>
        <taxon>Pseudomonadati</taxon>
        <taxon>Bdellovibrionota</taxon>
        <taxon>Bacteriovoracia</taxon>
        <taxon>Bacteriovoracales</taxon>
        <taxon>Bacteriovoracaceae</taxon>
        <taxon>Bacteriovorax</taxon>
    </lineage>
</organism>
<dbReference type="InterPro" id="IPR004165">
    <property type="entry name" value="CoA_trans_fam_I"/>
</dbReference>
<dbReference type="Proteomes" id="UP000235584">
    <property type="component" value="Chromosome"/>
</dbReference>
<dbReference type="NCBIfam" id="TIGR02429">
    <property type="entry name" value="pcaI_scoA_fam"/>
    <property type="match status" value="1"/>
</dbReference>
<sequence length="235" mass="25720">MTPTNSPKVFKDAHAALHDIKSGMTLMSGGFGLCGIAENCIDALTTIDVKDLTVISNNIGNSGRGLVKILVQDKIKKAYCSYVGGNPDLEKRMLSKEVEVELVPQGTFSERIRAAGMGIRAFYTPTGYGTLIAEGKDVKMFDRPCILETALHADFAIIKAQKGDTYGNLWFKETARNFSPLMAMAAKITVVEVEELVEVGQIPAEDIHLPGLFVQRIFQGKNYKNEIEFLVTEGV</sequence>
<keyword evidence="1 2" id="KW-0808">Transferase</keyword>
<dbReference type="InterPro" id="IPR037171">
    <property type="entry name" value="NagB/RpiA_transferase-like"/>
</dbReference>
<dbReference type="KEGG" id="bsto:C0V70_10510"/>
<evidence type="ECO:0000313" key="3">
    <source>
        <dbReference type="Proteomes" id="UP000235584"/>
    </source>
</evidence>
<dbReference type="InterPro" id="IPR012792">
    <property type="entry name" value="3-oxoacid_CoA-transf_A"/>
</dbReference>
<gene>
    <name evidence="2" type="ORF">C0V70_10510</name>
</gene>
<dbReference type="Pfam" id="PF01144">
    <property type="entry name" value="CoA_trans"/>
    <property type="match status" value="1"/>
</dbReference>
<dbReference type="PANTHER" id="PTHR13707:SF60">
    <property type="entry name" value="ACETATE COA-TRANSFERASE SUBUNIT ALPHA"/>
    <property type="match status" value="1"/>
</dbReference>
<reference evidence="2 3" key="1">
    <citation type="submission" date="2018-01" db="EMBL/GenBank/DDBJ databases">
        <title>Complete genome sequence of Bacteriovorax stolpii DSM12778.</title>
        <authorList>
            <person name="Tang B."/>
            <person name="Chang J."/>
        </authorList>
    </citation>
    <scope>NUCLEOTIDE SEQUENCE [LARGE SCALE GENOMIC DNA]</scope>
    <source>
        <strain evidence="2 3">DSM 12778</strain>
    </source>
</reference>
<evidence type="ECO:0000313" key="2">
    <source>
        <dbReference type="EMBL" id="AUN98528.1"/>
    </source>
</evidence>
<proteinExistence type="predicted"/>
<dbReference type="Gene3D" id="3.40.1080.10">
    <property type="entry name" value="Glutaconate Coenzyme A-transferase"/>
    <property type="match status" value="1"/>
</dbReference>
<name>A0A2K9NSQ2_BACTC</name>
<protein>
    <submittedName>
        <fullName evidence="2">Succinyl-CoA--3-ketoacid-CoA transferase</fullName>
    </submittedName>
</protein>
<dbReference type="SMART" id="SM00882">
    <property type="entry name" value="CoA_trans"/>
    <property type="match status" value="1"/>
</dbReference>
<evidence type="ECO:0000256" key="1">
    <source>
        <dbReference type="ARBA" id="ARBA00022679"/>
    </source>
</evidence>
<accession>A0A2K9NSQ2</accession>
<dbReference type="GO" id="GO:0008410">
    <property type="term" value="F:CoA-transferase activity"/>
    <property type="evidence" value="ECO:0007669"/>
    <property type="project" value="InterPro"/>
</dbReference>
<dbReference type="RefSeq" id="WP_102243819.1">
    <property type="nucleotide sequence ID" value="NZ_CP025704.1"/>
</dbReference>